<protein>
    <submittedName>
        <fullName evidence="1">Uncharacterized protein</fullName>
    </submittedName>
</protein>
<sequence length="77" mass="8575">MAHVHRRHSRGGVTDFSDFRLSHASTRFRHVCGLSLIIAPRHRVSTDLYHINSGNLWCGRRGIGSPFRTLALPSPAG</sequence>
<organism evidence="1 2">
    <name type="scientific">Corynebacterium matruchotii ATCC 33806</name>
    <dbReference type="NCBI Taxonomy" id="566549"/>
    <lineage>
        <taxon>Bacteria</taxon>
        <taxon>Bacillati</taxon>
        <taxon>Actinomycetota</taxon>
        <taxon>Actinomycetes</taxon>
        <taxon>Mycobacteriales</taxon>
        <taxon>Corynebacteriaceae</taxon>
        <taxon>Corynebacterium</taxon>
    </lineage>
</organism>
<evidence type="ECO:0000313" key="2">
    <source>
        <dbReference type="Proteomes" id="UP000006247"/>
    </source>
</evidence>
<comment type="caution">
    <text evidence="1">The sequence shown here is derived from an EMBL/GenBank/DDBJ whole genome shotgun (WGS) entry which is preliminary data.</text>
</comment>
<proteinExistence type="predicted"/>
<dbReference type="Proteomes" id="UP000006247">
    <property type="component" value="Unassembled WGS sequence"/>
</dbReference>
<dbReference type="HOGENOM" id="CLU_2632146_0_0_11"/>
<gene>
    <name evidence="1" type="ORF">CORMATOL_01804</name>
</gene>
<accession>C0E482</accession>
<dbReference type="EMBL" id="ACEB01000023">
    <property type="protein sequence ID" value="EEG26681.1"/>
    <property type="molecule type" value="Genomic_DNA"/>
</dbReference>
<dbReference type="AlphaFoldDB" id="C0E482"/>
<name>C0E482_9CORY</name>
<reference evidence="1 2" key="1">
    <citation type="submission" date="2009-01" db="EMBL/GenBank/DDBJ databases">
        <authorList>
            <person name="Fulton L."/>
            <person name="Clifton S."/>
            <person name="Chinwalla A.T."/>
            <person name="Mitreva M."/>
            <person name="Sodergren E."/>
            <person name="Weinstock G."/>
            <person name="Clifton S."/>
            <person name="Dooling D.J."/>
            <person name="Fulton B."/>
            <person name="Minx P."/>
            <person name="Pepin K.H."/>
            <person name="Johnson M."/>
            <person name="Bhonagiri V."/>
            <person name="Nash W.E."/>
            <person name="Mardis E.R."/>
            <person name="Wilson R.K."/>
        </authorList>
    </citation>
    <scope>NUCLEOTIDE SEQUENCE [LARGE SCALE GENOMIC DNA]</scope>
    <source>
        <strain evidence="1 2">ATCC 33806</strain>
    </source>
</reference>
<evidence type="ECO:0000313" key="1">
    <source>
        <dbReference type="EMBL" id="EEG26681.1"/>
    </source>
</evidence>